<proteinExistence type="predicted"/>
<keyword evidence="1" id="KW-1133">Transmembrane helix</keyword>
<dbReference type="InterPro" id="IPR023201">
    <property type="entry name" value="SecY_dom_sf"/>
</dbReference>
<dbReference type="Proteomes" id="UP000483094">
    <property type="component" value="Unassembled WGS sequence"/>
</dbReference>
<protein>
    <submittedName>
        <fullName evidence="2">Preprotein translocase subunit SecY</fullName>
    </submittedName>
</protein>
<keyword evidence="1" id="KW-0812">Transmembrane</keyword>
<sequence>LATVGSLFLGVISILPIAAKDVFGLSDVVAFGGTSLLIIISTGIEGIKQLEGYLLKRKYVGFMDRTE</sequence>
<evidence type="ECO:0000313" key="3">
    <source>
        <dbReference type="Proteomes" id="UP000483094"/>
    </source>
</evidence>
<evidence type="ECO:0000313" key="2">
    <source>
        <dbReference type="EMBL" id="MTV74975.1"/>
    </source>
</evidence>
<dbReference type="EMBL" id="WNHQ01001635">
    <property type="protein sequence ID" value="MTV74975.1"/>
    <property type="molecule type" value="Genomic_DNA"/>
</dbReference>
<comment type="caution">
    <text evidence="2">The sequence shown here is derived from an EMBL/GenBank/DDBJ whole genome shotgun (WGS) entry which is preliminary data.</text>
</comment>
<dbReference type="Gene3D" id="1.10.3370.10">
    <property type="entry name" value="SecY subunit domain"/>
    <property type="match status" value="1"/>
</dbReference>
<gene>
    <name evidence="2" type="ORF">GM540_13585</name>
</gene>
<name>A0A6G2DF71_STREE</name>
<dbReference type="AlphaFoldDB" id="A0A6G2DF71"/>
<feature type="non-terminal residue" evidence="2">
    <location>
        <position position="1"/>
    </location>
</feature>
<keyword evidence="1" id="KW-0472">Membrane</keyword>
<feature type="transmembrane region" description="Helical" evidence="1">
    <location>
        <begin position="29"/>
        <end position="47"/>
    </location>
</feature>
<reference evidence="2 3" key="1">
    <citation type="submission" date="2019-11" db="EMBL/GenBank/DDBJ databases">
        <title>Growth characteristics of pneumococcus vary with the chemical composition of the capsule and with environmental conditions.</title>
        <authorList>
            <person name="Tothpal A."/>
            <person name="Desobry K."/>
            <person name="Joshi S."/>
            <person name="Wyllie A.L."/>
            <person name="Weinberger D.M."/>
        </authorList>
    </citation>
    <scope>NUCLEOTIDE SEQUENCE [LARGE SCALE GENOMIC DNA]</scope>
    <source>
        <strain evidence="3">pnumococcus19F</strain>
    </source>
</reference>
<evidence type="ECO:0000256" key="1">
    <source>
        <dbReference type="SAM" id="Phobius"/>
    </source>
</evidence>
<accession>A0A6G2DF71</accession>
<dbReference type="SUPFAM" id="SSF103491">
    <property type="entry name" value="Preprotein translocase SecY subunit"/>
    <property type="match status" value="1"/>
</dbReference>
<organism evidence="2 3">
    <name type="scientific">Streptococcus pneumoniae</name>
    <dbReference type="NCBI Taxonomy" id="1313"/>
    <lineage>
        <taxon>Bacteria</taxon>
        <taxon>Bacillati</taxon>
        <taxon>Bacillota</taxon>
        <taxon>Bacilli</taxon>
        <taxon>Lactobacillales</taxon>
        <taxon>Streptococcaceae</taxon>
        <taxon>Streptococcus</taxon>
    </lineage>
</organism>